<reference evidence="2" key="2">
    <citation type="submission" date="2023-06" db="EMBL/GenBank/DDBJ databases">
        <authorList>
            <consortium name="Lawrence Berkeley National Laboratory"/>
            <person name="Haridas S."/>
            <person name="Hensen N."/>
            <person name="Bonometti L."/>
            <person name="Westerberg I."/>
            <person name="Brannstrom I.O."/>
            <person name="Guillou S."/>
            <person name="Cros-Aarteil S."/>
            <person name="Calhoun S."/>
            <person name="Kuo A."/>
            <person name="Mondo S."/>
            <person name="Pangilinan J."/>
            <person name="Riley R."/>
            <person name="Labutti K."/>
            <person name="Andreopoulos B."/>
            <person name="Lipzen A."/>
            <person name="Chen C."/>
            <person name="Yanf M."/>
            <person name="Daum C."/>
            <person name="Ng V."/>
            <person name="Clum A."/>
            <person name="Steindorff A."/>
            <person name="Ohm R."/>
            <person name="Martin F."/>
            <person name="Silar P."/>
            <person name="Natvig D."/>
            <person name="Lalanne C."/>
            <person name="Gautier V."/>
            <person name="Ament-Velasquez S.L."/>
            <person name="Kruys A."/>
            <person name="Hutchinson M.I."/>
            <person name="Powell A.J."/>
            <person name="Barry K."/>
            <person name="Miller A.N."/>
            <person name="Grigoriev I.V."/>
            <person name="Debuchy R."/>
            <person name="Gladieux P."/>
            <person name="Thoren M.H."/>
            <person name="Johannesson H."/>
        </authorList>
    </citation>
    <scope>NUCLEOTIDE SEQUENCE</scope>
    <source>
        <strain evidence="2">CBS 955.72</strain>
    </source>
</reference>
<dbReference type="PRINTS" id="PR00364">
    <property type="entry name" value="DISEASERSIST"/>
</dbReference>
<comment type="caution">
    <text evidence="2">The sequence shown here is derived from an EMBL/GenBank/DDBJ whole genome shotgun (WGS) entry which is preliminary data.</text>
</comment>
<gene>
    <name evidence="2" type="ORF">B0T25DRAFT_503802</name>
</gene>
<dbReference type="PANTHER" id="PTHR35205:SF1">
    <property type="entry name" value="ZU5 DOMAIN-CONTAINING PROTEIN"/>
    <property type="match status" value="1"/>
</dbReference>
<dbReference type="PANTHER" id="PTHR35205">
    <property type="entry name" value="NB-ARC AND TPR DOMAIN PROTEIN"/>
    <property type="match status" value="1"/>
</dbReference>
<dbReference type="Gene3D" id="3.40.50.300">
    <property type="entry name" value="P-loop containing nucleotide triphosphate hydrolases"/>
    <property type="match status" value="1"/>
</dbReference>
<reference evidence="2" key="1">
    <citation type="journal article" date="2023" name="Mol. Phylogenet. Evol.">
        <title>Genome-scale phylogeny and comparative genomics of the fungal order Sordariales.</title>
        <authorList>
            <person name="Hensen N."/>
            <person name="Bonometti L."/>
            <person name="Westerberg I."/>
            <person name="Brannstrom I.O."/>
            <person name="Guillou S."/>
            <person name="Cros-Aarteil S."/>
            <person name="Calhoun S."/>
            <person name="Haridas S."/>
            <person name="Kuo A."/>
            <person name="Mondo S."/>
            <person name="Pangilinan J."/>
            <person name="Riley R."/>
            <person name="LaButti K."/>
            <person name="Andreopoulos B."/>
            <person name="Lipzen A."/>
            <person name="Chen C."/>
            <person name="Yan M."/>
            <person name="Daum C."/>
            <person name="Ng V."/>
            <person name="Clum A."/>
            <person name="Steindorff A."/>
            <person name="Ohm R.A."/>
            <person name="Martin F."/>
            <person name="Silar P."/>
            <person name="Natvig D.O."/>
            <person name="Lalanne C."/>
            <person name="Gautier V."/>
            <person name="Ament-Velasquez S.L."/>
            <person name="Kruys A."/>
            <person name="Hutchinson M.I."/>
            <person name="Powell A.J."/>
            <person name="Barry K."/>
            <person name="Miller A.N."/>
            <person name="Grigoriev I.V."/>
            <person name="Debuchy R."/>
            <person name="Gladieux P."/>
            <person name="Hiltunen Thoren M."/>
            <person name="Johannesson H."/>
        </authorList>
    </citation>
    <scope>NUCLEOTIDE SEQUENCE</scope>
    <source>
        <strain evidence="2">CBS 955.72</strain>
    </source>
</reference>
<dbReference type="Proteomes" id="UP001275084">
    <property type="component" value="Unassembled WGS sequence"/>
</dbReference>
<evidence type="ECO:0000259" key="1">
    <source>
        <dbReference type="Pfam" id="PF00931"/>
    </source>
</evidence>
<accession>A0AAJ0MBV1</accession>
<evidence type="ECO:0000313" key="3">
    <source>
        <dbReference type="Proteomes" id="UP001275084"/>
    </source>
</evidence>
<organism evidence="2 3">
    <name type="scientific">Lasiosphaeria hispida</name>
    <dbReference type="NCBI Taxonomy" id="260671"/>
    <lineage>
        <taxon>Eukaryota</taxon>
        <taxon>Fungi</taxon>
        <taxon>Dikarya</taxon>
        <taxon>Ascomycota</taxon>
        <taxon>Pezizomycotina</taxon>
        <taxon>Sordariomycetes</taxon>
        <taxon>Sordariomycetidae</taxon>
        <taxon>Sordariales</taxon>
        <taxon>Lasiosphaeriaceae</taxon>
        <taxon>Lasiosphaeria</taxon>
    </lineage>
</organism>
<sequence length="319" mass="35548">MLPSTPRRREGNVPEQLVGSPTAASVATAALATSAVRSFMVPVSNNPLLTGRESIIKRMRDFFFGSDHSTQKRLVLTGLGGVGKTQIATAFAYDSYSKMRYSTVLWFFAVEKQELVKSFTQVAKSLGLYPEMPPIALALLQWLSREQTSKCLLVFDNTDDLESFDVSQFFPKVPWGDILITSRCKQADRLGHAMAIDVMDEDEAVQLLLRCSRQAEVNDETLVQRLAETLGYLPLALDQAGAYVSEQCIDLSDYLELYGESFEELLRHKPPRAVWSYEETVFTTWEISYAAVSKSNPLAAKLLNLVAFFHSDGVPLALI</sequence>
<feature type="domain" description="NB-ARC" evidence="1">
    <location>
        <begin position="71"/>
        <end position="212"/>
    </location>
</feature>
<evidence type="ECO:0000313" key="2">
    <source>
        <dbReference type="EMBL" id="KAK3348926.1"/>
    </source>
</evidence>
<dbReference type="GO" id="GO:0016787">
    <property type="term" value="F:hydrolase activity"/>
    <property type="evidence" value="ECO:0007669"/>
    <property type="project" value="UniProtKB-KW"/>
</dbReference>
<dbReference type="EMBL" id="JAUIQD010000005">
    <property type="protein sequence ID" value="KAK3348926.1"/>
    <property type="molecule type" value="Genomic_DNA"/>
</dbReference>
<dbReference type="GO" id="GO:0043531">
    <property type="term" value="F:ADP binding"/>
    <property type="evidence" value="ECO:0007669"/>
    <property type="project" value="InterPro"/>
</dbReference>
<dbReference type="Pfam" id="PF00931">
    <property type="entry name" value="NB-ARC"/>
    <property type="match status" value="1"/>
</dbReference>
<dbReference type="InterPro" id="IPR002182">
    <property type="entry name" value="NB-ARC"/>
</dbReference>
<proteinExistence type="predicted"/>
<dbReference type="SUPFAM" id="SSF52540">
    <property type="entry name" value="P-loop containing nucleoside triphosphate hydrolases"/>
    <property type="match status" value="1"/>
</dbReference>
<dbReference type="AlphaFoldDB" id="A0AAJ0MBV1"/>
<keyword evidence="3" id="KW-1185">Reference proteome</keyword>
<feature type="non-terminal residue" evidence="2">
    <location>
        <position position="319"/>
    </location>
</feature>
<name>A0AAJ0MBV1_9PEZI</name>
<protein>
    <submittedName>
        <fullName evidence="2">P-loop containing nucleoside triphosphate hydrolase protein</fullName>
    </submittedName>
</protein>
<keyword evidence="2" id="KW-0378">Hydrolase</keyword>
<dbReference type="InterPro" id="IPR027417">
    <property type="entry name" value="P-loop_NTPase"/>
</dbReference>